<gene>
    <name evidence="2" type="ORF">Pcinc_021949</name>
</gene>
<keyword evidence="3" id="KW-1185">Reference proteome</keyword>
<evidence type="ECO:0000313" key="2">
    <source>
        <dbReference type="EMBL" id="KAK3873023.1"/>
    </source>
</evidence>
<feature type="region of interest" description="Disordered" evidence="1">
    <location>
        <begin position="1"/>
        <end position="46"/>
    </location>
</feature>
<protein>
    <submittedName>
        <fullName evidence="2">Uncharacterized protein</fullName>
    </submittedName>
</protein>
<sequence length="191" mass="22551">MVDSDSAGGRRVDDMDIENEESTSGSTDENIVNKGGDSNDQQLVLEEDGDGIFDESLSTYDEIQRNYLRHQSQPRKGEDVAAWEKRLRRQRVKKELACLKIYKDYYRISTRLKEEDFVRGELTEFDRRLLYGPRKRKVDGVPVDRLAKPRLVDMENDDHHEAQARIEFLKQFQDELEREKRVYLVPLRRKT</sequence>
<name>A0AAE1KHS5_PETCI</name>
<evidence type="ECO:0000313" key="3">
    <source>
        <dbReference type="Proteomes" id="UP001286313"/>
    </source>
</evidence>
<dbReference type="EMBL" id="JAWQEG010002274">
    <property type="protein sequence ID" value="KAK3873023.1"/>
    <property type="molecule type" value="Genomic_DNA"/>
</dbReference>
<feature type="compositionally biased region" description="Polar residues" evidence="1">
    <location>
        <begin position="22"/>
        <end position="42"/>
    </location>
</feature>
<proteinExistence type="predicted"/>
<accession>A0AAE1KHS5</accession>
<dbReference type="Proteomes" id="UP001286313">
    <property type="component" value="Unassembled WGS sequence"/>
</dbReference>
<evidence type="ECO:0000256" key="1">
    <source>
        <dbReference type="SAM" id="MobiDB-lite"/>
    </source>
</evidence>
<comment type="caution">
    <text evidence="2">The sequence shown here is derived from an EMBL/GenBank/DDBJ whole genome shotgun (WGS) entry which is preliminary data.</text>
</comment>
<reference evidence="2" key="1">
    <citation type="submission" date="2023-10" db="EMBL/GenBank/DDBJ databases">
        <title>Genome assemblies of two species of porcelain crab, Petrolisthes cinctipes and Petrolisthes manimaculis (Anomura: Porcellanidae).</title>
        <authorList>
            <person name="Angst P."/>
        </authorList>
    </citation>
    <scope>NUCLEOTIDE SEQUENCE</scope>
    <source>
        <strain evidence="2">PB745_01</strain>
        <tissue evidence="2">Gill</tissue>
    </source>
</reference>
<dbReference type="AlphaFoldDB" id="A0AAE1KHS5"/>
<organism evidence="2 3">
    <name type="scientific">Petrolisthes cinctipes</name>
    <name type="common">Flat porcelain crab</name>
    <dbReference type="NCBI Taxonomy" id="88211"/>
    <lineage>
        <taxon>Eukaryota</taxon>
        <taxon>Metazoa</taxon>
        <taxon>Ecdysozoa</taxon>
        <taxon>Arthropoda</taxon>
        <taxon>Crustacea</taxon>
        <taxon>Multicrustacea</taxon>
        <taxon>Malacostraca</taxon>
        <taxon>Eumalacostraca</taxon>
        <taxon>Eucarida</taxon>
        <taxon>Decapoda</taxon>
        <taxon>Pleocyemata</taxon>
        <taxon>Anomura</taxon>
        <taxon>Galatheoidea</taxon>
        <taxon>Porcellanidae</taxon>
        <taxon>Petrolisthes</taxon>
    </lineage>
</organism>